<evidence type="ECO:0000256" key="1">
    <source>
        <dbReference type="SAM" id="MobiDB-lite"/>
    </source>
</evidence>
<feature type="region of interest" description="Disordered" evidence="1">
    <location>
        <begin position="84"/>
        <end position="129"/>
    </location>
</feature>
<name>A0AA35VNB4_LACSI</name>
<keyword evidence="3" id="KW-1185">Reference proteome</keyword>
<feature type="region of interest" description="Disordered" evidence="1">
    <location>
        <begin position="286"/>
        <end position="323"/>
    </location>
</feature>
<organism evidence="2 3">
    <name type="scientific">Lactuca saligna</name>
    <name type="common">Willowleaf lettuce</name>
    <dbReference type="NCBI Taxonomy" id="75948"/>
    <lineage>
        <taxon>Eukaryota</taxon>
        <taxon>Viridiplantae</taxon>
        <taxon>Streptophyta</taxon>
        <taxon>Embryophyta</taxon>
        <taxon>Tracheophyta</taxon>
        <taxon>Spermatophyta</taxon>
        <taxon>Magnoliopsida</taxon>
        <taxon>eudicotyledons</taxon>
        <taxon>Gunneridae</taxon>
        <taxon>Pentapetalae</taxon>
        <taxon>asterids</taxon>
        <taxon>campanulids</taxon>
        <taxon>Asterales</taxon>
        <taxon>Asteraceae</taxon>
        <taxon>Cichorioideae</taxon>
        <taxon>Cichorieae</taxon>
        <taxon>Lactucinae</taxon>
        <taxon>Lactuca</taxon>
    </lineage>
</organism>
<evidence type="ECO:0000313" key="3">
    <source>
        <dbReference type="Proteomes" id="UP001177003"/>
    </source>
</evidence>
<gene>
    <name evidence="2" type="ORF">LSALG_LOCUS6797</name>
</gene>
<dbReference type="EMBL" id="OX465086">
    <property type="protein sequence ID" value="CAI9266227.1"/>
    <property type="molecule type" value="Genomic_DNA"/>
</dbReference>
<reference evidence="2" key="1">
    <citation type="submission" date="2023-04" db="EMBL/GenBank/DDBJ databases">
        <authorList>
            <person name="Vijverberg K."/>
            <person name="Xiong W."/>
            <person name="Schranz E."/>
        </authorList>
    </citation>
    <scope>NUCLEOTIDE SEQUENCE</scope>
</reference>
<feature type="compositionally biased region" description="Basic and acidic residues" evidence="1">
    <location>
        <begin position="110"/>
        <end position="120"/>
    </location>
</feature>
<accession>A0AA35VNB4</accession>
<feature type="region of interest" description="Disordered" evidence="1">
    <location>
        <begin position="223"/>
        <end position="253"/>
    </location>
</feature>
<protein>
    <submittedName>
        <fullName evidence="2">Uncharacterized protein</fullName>
    </submittedName>
</protein>
<evidence type="ECO:0000313" key="2">
    <source>
        <dbReference type="EMBL" id="CAI9266227.1"/>
    </source>
</evidence>
<feature type="compositionally biased region" description="Basic and acidic residues" evidence="1">
    <location>
        <begin position="223"/>
        <end position="238"/>
    </location>
</feature>
<dbReference type="AlphaFoldDB" id="A0AA35VNB4"/>
<dbReference type="Proteomes" id="UP001177003">
    <property type="component" value="Chromosome 0"/>
</dbReference>
<proteinExistence type="predicted"/>
<sequence>MQTAPFKHHLFIASKQQLPLALYRPRSQPSPSKSTPGNHLKHRLECDHLFISIVDGEYLGFDRGGRRRRKIDWSNFGLSLSGEGGGAGDGASPASGVAENGGTKVGGRYRKGDGEGEDPSRPPLRSSSTLCSSTANHFLILFIREQFIATAIQFGPAGLPPRFTATGRLVETMSYLTLTALLLCSIQSLLLKMDPFLQVRVFEIKAFETGTVIRRWSSRGEAPERTGVRGQRPWERGPRGRAPGWDRAASSTLVPPVEDPESIIRQNRGKAIEESDNLKTIHDEKVEGYESDIPTFGEERNSEQEDDMADIADIPMGDYKKHK</sequence>